<keyword evidence="4" id="KW-0597">Phosphoprotein</keyword>
<evidence type="ECO:0000256" key="8">
    <source>
        <dbReference type="SAM" id="Phobius"/>
    </source>
</evidence>
<feature type="transmembrane region" description="Helical" evidence="8">
    <location>
        <begin position="507"/>
        <end position="526"/>
    </location>
</feature>
<feature type="transmembrane region" description="Helical" evidence="8">
    <location>
        <begin position="463"/>
        <end position="484"/>
    </location>
</feature>
<keyword evidence="3" id="KW-0813">Transport</keyword>
<feature type="transmembrane region" description="Helical" evidence="8">
    <location>
        <begin position="106"/>
        <end position="125"/>
    </location>
</feature>
<evidence type="ECO:0000256" key="7">
    <source>
        <dbReference type="ARBA" id="ARBA00023136"/>
    </source>
</evidence>
<evidence type="ECO:0008006" key="11">
    <source>
        <dbReference type="Google" id="ProtNLM"/>
    </source>
</evidence>
<feature type="transmembrane region" description="Helical" evidence="8">
    <location>
        <begin position="218"/>
        <end position="238"/>
    </location>
</feature>
<dbReference type="CDD" id="cd17417">
    <property type="entry name" value="MFS_NPF5"/>
    <property type="match status" value="1"/>
</dbReference>
<keyword evidence="7 8" id="KW-0472">Membrane</keyword>
<evidence type="ECO:0000313" key="9">
    <source>
        <dbReference type="EMBL" id="KAG9444137.1"/>
    </source>
</evidence>
<evidence type="ECO:0000256" key="2">
    <source>
        <dbReference type="ARBA" id="ARBA00005982"/>
    </source>
</evidence>
<dbReference type="GO" id="GO:0071916">
    <property type="term" value="F:dipeptide transmembrane transporter activity"/>
    <property type="evidence" value="ECO:0007669"/>
    <property type="project" value="InterPro"/>
</dbReference>
<accession>A0AAV7E8R8</accession>
<dbReference type="EMBL" id="JAINDJ010000006">
    <property type="protein sequence ID" value="KAG9444137.1"/>
    <property type="molecule type" value="Genomic_DNA"/>
</dbReference>
<evidence type="ECO:0000256" key="3">
    <source>
        <dbReference type="ARBA" id="ARBA00022448"/>
    </source>
</evidence>
<feature type="transmembrane region" description="Helical" evidence="8">
    <location>
        <begin position="79"/>
        <end position="99"/>
    </location>
</feature>
<keyword evidence="6 8" id="KW-1133">Transmembrane helix</keyword>
<dbReference type="GO" id="GO:0016020">
    <property type="term" value="C:membrane"/>
    <property type="evidence" value="ECO:0007669"/>
    <property type="project" value="UniProtKB-SubCell"/>
</dbReference>
<organism evidence="9 10">
    <name type="scientific">Aristolochia fimbriata</name>
    <name type="common">White veined hardy Dutchman's pipe vine</name>
    <dbReference type="NCBI Taxonomy" id="158543"/>
    <lineage>
        <taxon>Eukaryota</taxon>
        <taxon>Viridiplantae</taxon>
        <taxon>Streptophyta</taxon>
        <taxon>Embryophyta</taxon>
        <taxon>Tracheophyta</taxon>
        <taxon>Spermatophyta</taxon>
        <taxon>Magnoliopsida</taxon>
        <taxon>Magnoliidae</taxon>
        <taxon>Piperales</taxon>
        <taxon>Aristolochiaceae</taxon>
        <taxon>Aristolochia</taxon>
    </lineage>
</organism>
<proteinExistence type="inferred from homology"/>
<dbReference type="Proteomes" id="UP000825729">
    <property type="component" value="Unassembled WGS sequence"/>
</dbReference>
<dbReference type="PANTHER" id="PTHR11654">
    <property type="entry name" value="OLIGOPEPTIDE TRANSPORTER-RELATED"/>
    <property type="match status" value="1"/>
</dbReference>
<dbReference type="SUPFAM" id="SSF103473">
    <property type="entry name" value="MFS general substrate transporter"/>
    <property type="match status" value="1"/>
</dbReference>
<name>A0AAV7E8R8_ARIFI</name>
<evidence type="ECO:0000256" key="5">
    <source>
        <dbReference type="ARBA" id="ARBA00022692"/>
    </source>
</evidence>
<reference evidence="9 10" key="1">
    <citation type="submission" date="2021-07" db="EMBL/GenBank/DDBJ databases">
        <title>The Aristolochia fimbriata genome: insights into angiosperm evolution, floral development and chemical biosynthesis.</title>
        <authorList>
            <person name="Jiao Y."/>
        </authorList>
    </citation>
    <scope>NUCLEOTIDE SEQUENCE [LARGE SCALE GENOMIC DNA]</scope>
    <source>
        <strain evidence="9">IBCAS-2021</strain>
        <tissue evidence="9">Leaf</tissue>
    </source>
</reference>
<feature type="transmembrane region" description="Helical" evidence="8">
    <location>
        <begin position="145"/>
        <end position="162"/>
    </location>
</feature>
<protein>
    <recommendedName>
        <fullName evidence="11">NPF family transporter</fullName>
    </recommendedName>
</protein>
<keyword evidence="5 8" id="KW-0812">Transmembrane</keyword>
<dbReference type="AlphaFoldDB" id="A0AAV7E8R8"/>
<evidence type="ECO:0000313" key="10">
    <source>
        <dbReference type="Proteomes" id="UP000825729"/>
    </source>
</evidence>
<dbReference type="InterPro" id="IPR000109">
    <property type="entry name" value="POT_fam"/>
</dbReference>
<dbReference type="FunFam" id="1.20.1250.20:FF:000037">
    <property type="entry name" value="Protein NRT1/ PTR FAMILY 5.2"/>
    <property type="match status" value="1"/>
</dbReference>
<evidence type="ECO:0000256" key="6">
    <source>
        <dbReference type="ARBA" id="ARBA00022989"/>
    </source>
</evidence>
<keyword evidence="10" id="KW-1185">Reference proteome</keyword>
<dbReference type="InterPro" id="IPR036259">
    <property type="entry name" value="MFS_trans_sf"/>
</dbReference>
<evidence type="ECO:0000256" key="1">
    <source>
        <dbReference type="ARBA" id="ARBA00004141"/>
    </source>
</evidence>
<evidence type="ECO:0000256" key="4">
    <source>
        <dbReference type="ARBA" id="ARBA00022553"/>
    </source>
</evidence>
<gene>
    <name evidence="9" type="ORF">H6P81_015477</name>
</gene>
<comment type="subcellular location">
    <subcellularLocation>
        <location evidence="1">Membrane</location>
        <topology evidence="1">Multi-pass membrane protein</topology>
    </subcellularLocation>
</comment>
<feature type="transmembrane region" description="Helical" evidence="8">
    <location>
        <begin position="193"/>
        <end position="212"/>
    </location>
</feature>
<comment type="similarity">
    <text evidence="2">Belongs to the major facilitator superfamily. Proton-dependent oligopeptide transporter (POT/PTR) (TC 2.A.17) family.</text>
</comment>
<dbReference type="Gene3D" id="1.20.1250.20">
    <property type="entry name" value="MFS general substrate transporter like domains"/>
    <property type="match status" value="1"/>
</dbReference>
<dbReference type="InterPro" id="IPR044739">
    <property type="entry name" value="NRT1/PTR"/>
</dbReference>
<feature type="transmembrane region" description="Helical" evidence="8">
    <location>
        <begin position="296"/>
        <end position="318"/>
    </location>
</feature>
<dbReference type="Pfam" id="PF00854">
    <property type="entry name" value="PTR2"/>
    <property type="match status" value="1"/>
</dbReference>
<feature type="transmembrane region" description="Helical" evidence="8">
    <location>
        <begin position="379"/>
        <end position="399"/>
    </location>
</feature>
<feature type="transmembrane region" description="Helical" evidence="8">
    <location>
        <begin position="429"/>
        <end position="451"/>
    </location>
</feature>
<feature type="transmembrane region" description="Helical" evidence="8">
    <location>
        <begin position="338"/>
        <end position="358"/>
    </location>
</feature>
<dbReference type="GO" id="GO:0042937">
    <property type="term" value="F:tripeptide transmembrane transporter activity"/>
    <property type="evidence" value="ECO:0007669"/>
    <property type="project" value="InterPro"/>
</dbReference>
<sequence>MDVSPTTALLGDDTVDGAVGYGGRPVLRSKSGGWRSAVLIIGVEITERFAFYGIENNLISYLTGPLRQSTARAATNVNIWYGTSTVLPLFGAFVADSYLGRYRMIVASTLLYILGLGFLTLSAILPSLRPPDCLNPSFCPPPTPFQVFFFFTSLYIIALAQGGHRPCVQAFGADQFDERDPNESKARSSFFNWWYFALQSGILVSLWSVTYIQDNVSWALGFGIPCIAMAVALFIFSLGSFSYRHLIVEEESSFGRVASVLAASARRRFRRAIKTSKDEGLEACKEVEAEEKEARAVLQLVPIWATLLIFGVVFSQTSTLFTKQANTMIRKIGPNFEIPAATMQMFICVAIIVVLPLYDRLLVPVMRSFTKIKSGITMLQRIGVGMSISSLAMVVAALVEAHRLAVAHDQTVSVNMPGENVQMSVGWLIPQYILCGAADALTMVGLQEFFYDQVPDGLRSIGLALYLSIFGMGNFLSGFLISAIDKASGAHGESWFSTDLNRAHLDYFYWLLAALNTLGLGTFVYFSRSYIYKTKGEDE</sequence>
<comment type="caution">
    <text evidence="9">The sequence shown here is derived from an EMBL/GenBank/DDBJ whole genome shotgun (WGS) entry which is preliminary data.</text>
</comment>